<dbReference type="InterPro" id="IPR021109">
    <property type="entry name" value="Peptidase_aspartic_dom_sf"/>
</dbReference>
<dbReference type="Proteomes" id="UP001350748">
    <property type="component" value="Unassembled WGS sequence"/>
</dbReference>
<evidence type="ECO:0000313" key="1">
    <source>
        <dbReference type="EMBL" id="MEF3365857.1"/>
    </source>
</evidence>
<dbReference type="RefSeq" id="WP_332080795.1">
    <property type="nucleotide sequence ID" value="NZ_JAZHYN010000009.1"/>
</dbReference>
<reference evidence="1 2" key="1">
    <citation type="submission" date="2024-02" db="EMBL/GenBank/DDBJ databases">
        <authorList>
            <person name="Grouzdev D."/>
        </authorList>
    </citation>
    <scope>NUCLEOTIDE SEQUENCE [LARGE SCALE GENOMIC DNA]</scope>
    <source>
        <strain evidence="1 2">9N</strain>
    </source>
</reference>
<evidence type="ECO:0008006" key="3">
    <source>
        <dbReference type="Google" id="ProtNLM"/>
    </source>
</evidence>
<name>A0ABU7XFP0_9HYPH</name>
<protein>
    <recommendedName>
        <fullName evidence="3">Peptidase A2 domain-containing protein</fullName>
    </recommendedName>
</protein>
<dbReference type="Gene3D" id="2.40.70.10">
    <property type="entry name" value="Acid Proteases"/>
    <property type="match status" value="1"/>
</dbReference>
<evidence type="ECO:0000313" key="2">
    <source>
        <dbReference type="Proteomes" id="UP001350748"/>
    </source>
</evidence>
<gene>
    <name evidence="1" type="ORF">V3H18_04845</name>
</gene>
<accession>A0ABU7XFP0</accession>
<keyword evidence="2" id="KW-1185">Reference proteome</keyword>
<dbReference type="EMBL" id="JAZHYN010000009">
    <property type="protein sequence ID" value="MEF3365857.1"/>
    <property type="molecule type" value="Genomic_DNA"/>
</dbReference>
<organism evidence="1 2">
    <name type="scientific">Methylocystis borbori</name>
    <dbReference type="NCBI Taxonomy" id="3118750"/>
    <lineage>
        <taxon>Bacteria</taxon>
        <taxon>Pseudomonadati</taxon>
        <taxon>Pseudomonadota</taxon>
        <taxon>Alphaproteobacteria</taxon>
        <taxon>Hyphomicrobiales</taxon>
        <taxon>Methylocystaceae</taxon>
        <taxon>Methylocystis</taxon>
    </lineage>
</organism>
<sequence length="162" mass="18093">MSGSTEIPVKFVLPNGIIVPAGSPASKYVDASPCVELGFFFSEDAFDGKMHDIQFETQLALIDTGASHIMAAPDLIRRHGCRRQPTGRNLRINTDIEAKQFDALLYLKESRTILSTTVYEHNVHKAVPQCSIILGRVFLEKCVIAWNGPKHTISIKYIHNRE</sequence>
<comment type="caution">
    <text evidence="1">The sequence shown here is derived from an EMBL/GenBank/DDBJ whole genome shotgun (WGS) entry which is preliminary data.</text>
</comment>
<proteinExistence type="predicted"/>